<reference evidence="3" key="1">
    <citation type="journal article" date="2006" name="PLoS Biol.">
        <title>Macronuclear genome sequence of the ciliate Tetrahymena thermophila, a model eukaryote.</title>
        <authorList>
            <person name="Eisen J.A."/>
            <person name="Coyne R.S."/>
            <person name="Wu M."/>
            <person name="Wu D."/>
            <person name="Thiagarajan M."/>
            <person name="Wortman J.R."/>
            <person name="Badger J.H."/>
            <person name="Ren Q."/>
            <person name="Amedeo P."/>
            <person name="Jones K.M."/>
            <person name="Tallon L.J."/>
            <person name="Delcher A.L."/>
            <person name="Salzberg S.L."/>
            <person name="Silva J.C."/>
            <person name="Haas B.J."/>
            <person name="Majoros W.H."/>
            <person name="Farzad M."/>
            <person name="Carlton J.M."/>
            <person name="Smith R.K. Jr."/>
            <person name="Garg J."/>
            <person name="Pearlman R.E."/>
            <person name="Karrer K.M."/>
            <person name="Sun L."/>
            <person name="Manning G."/>
            <person name="Elde N.C."/>
            <person name="Turkewitz A.P."/>
            <person name="Asai D.J."/>
            <person name="Wilkes D.E."/>
            <person name="Wang Y."/>
            <person name="Cai H."/>
            <person name="Collins K."/>
            <person name="Stewart B.A."/>
            <person name="Lee S.R."/>
            <person name="Wilamowska K."/>
            <person name="Weinberg Z."/>
            <person name="Ruzzo W.L."/>
            <person name="Wloga D."/>
            <person name="Gaertig J."/>
            <person name="Frankel J."/>
            <person name="Tsao C.-C."/>
            <person name="Gorovsky M.A."/>
            <person name="Keeling P.J."/>
            <person name="Waller R.F."/>
            <person name="Patron N.J."/>
            <person name="Cherry J.M."/>
            <person name="Stover N.A."/>
            <person name="Krieger C.J."/>
            <person name="del Toro C."/>
            <person name="Ryder H.F."/>
            <person name="Williamson S.C."/>
            <person name="Barbeau R.A."/>
            <person name="Hamilton E.P."/>
            <person name="Orias E."/>
        </authorList>
    </citation>
    <scope>NUCLEOTIDE SEQUENCE [LARGE SCALE GENOMIC DNA]</scope>
    <source>
        <strain evidence="3">SB210</strain>
    </source>
</reference>
<dbReference type="AlphaFoldDB" id="I7MG74"/>
<dbReference type="EMBL" id="GG662605">
    <property type="protein sequence ID" value="EAS01173.1"/>
    <property type="molecule type" value="Genomic_DNA"/>
</dbReference>
<name>I7MG74_TETTS</name>
<gene>
    <name evidence="2" type="ORF">TTHERM_00317370</name>
</gene>
<feature type="compositionally biased region" description="Low complexity" evidence="1">
    <location>
        <begin position="440"/>
        <end position="453"/>
    </location>
</feature>
<feature type="compositionally biased region" description="Polar residues" evidence="1">
    <location>
        <begin position="313"/>
        <end position="335"/>
    </location>
</feature>
<feature type="region of interest" description="Disordered" evidence="1">
    <location>
        <begin position="545"/>
        <end position="565"/>
    </location>
</feature>
<feature type="compositionally biased region" description="Low complexity" evidence="1">
    <location>
        <begin position="361"/>
        <end position="371"/>
    </location>
</feature>
<accession>I7MG74</accession>
<feature type="region of interest" description="Disordered" evidence="1">
    <location>
        <begin position="431"/>
        <end position="465"/>
    </location>
</feature>
<evidence type="ECO:0000256" key="1">
    <source>
        <dbReference type="SAM" id="MobiDB-lite"/>
    </source>
</evidence>
<evidence type="ECO:0000313" key="3">
    <source>
        <dbReference type="Proteomes" id="UP000009168"/>
    </source>
</evidence>
<feature type="compositionally biased region" description="Low complexity" evidence="1">
    <location>
        <begin position="1"/>
        <end position="14"/>
    </location>
</feature>
<feature type="region of interest" description="Disordered" evidence="1">
    <location>
        <begin position="311"/>
        <end position="335"/>
    </location>
</feature>
<evidence type="ECO:0000313" key="2">
    <source>
        <dbReference type="EMBL" id="EAS01173.1"/>
    </source>
</evidence>
<feature type="compositionally biased region" description="Polar residues" evidence="1">
    <location>
        <begin position="551"/>
        <end position="560"/>
    </location>
</feature>
<protein>
    <submittedName>
        <fullName evidence="2">Uncharacterized protein</fullName>
    </submittedName>
</protein>
<organism evidence="2 3">
    <name type="scientific">Tetrahymena thermophila (strain SB210)</name>
    <dbReference type="NCBI Taxonomy" id="312017"/>
    <lineage>
        <taxon>Eukaryota</taxon>
        <taxon>Sar</taxon>
        <taxon>Alveolata</taxon>
        <taxon>Ciliophora</taxon>
        <taxon>Intramacronucleata</taxon>
        <taxon>Oligohymenophorea</taxon>
        <taxon>Hymenostomatida</taxon>
        <taxon>Tetrahymenina</taxon>
        <taxon>Tetrahymenidae</taxon>
        <taxon>Tetrahymena</taxon>
    </lineage>
</organism>
<dbReference type="KEGG" id="tet:TTHERM_00317370"/>
<feature type="region of interest" description="Disordered" evidence="1">
    <location>
        <begin position="259"/>
        <end position="292"/>
    </location>
</feature>
<feature type="compositionally biased region" description="Polar residues" evidence="1">
    <location>
        <begin position="282"/>
        <end position="292"/>
    </location>
</feature>
<dbReference type="RefSeq" id="XP_001021418.1">
    <property type="nucleotide sequence ID" value="XM_001021418.2"/>
</dbReference>
<dbReference type="GeneID" id="7838299"/>
<keyword evidence="3" id="KW-1185">Reference proteome</keyword>
<feature type="region of interest" description="Disordered" evidence="1">
    <location>
        <begin position="1"/>
        <end position="44"/>
    </location>
</feature>
<proteinExistence type="predicted"/>
<dbReference type="Proteomes" id="UP000009168">
    <property type="component" value="Unassembled WGS sequence"/>
</dbReference>
<feature type="compositionally biased region" description="Basic and acidic residues" evidence="1">
    <location>
        <begin position="15"/>
        <end position="25"/>
    </location>
</feature>
<dbReference type="InParanoid" id="I7MG74"/>
<sequence>MQSSSQKQIYIQQVQKDEASSKELEEQMASNLMSSNQQQIHKQEAPTKSLLLSNQQKGTSLASVTQISKLLDDYGQYLNLQTSKLKSTQQSSKNNLQLPIKRVFENMISPLTNQHSAIQSNLNQTSLQNNHRKKFRSNSNHQPSQNYQFRQDVGHKNRSNNFDLEMINRINANKIYQIFANQNANEANGSFTNLEQNNLADMNMIQQLSNNRIDTINNENKQITNVSKLPVINSPRVKHCYLSPKSKLKSLTKRDYNKQISQNYDNDQDSSQSLKIIKREQPNTTRNQQNTIAYKRKIKLQDDLFIEQEDTTKMSNSSPANSPKQHFKDNSNQQGYSNLLKQNTKVCQQFIVPKIKFKSYSSKKNSNNQQENSDENSKDEINSFQQSLANQQDPSNFNFINLCGNNSIFNSQAIPSPRKQAEEYLDSYIIKQNRDRSSKSRTSQSKQNSQTTRFLPQINSPTNFQNGDGQSMTINGCQNNQSSLIEEQIKQSKEIYGKKYFKNLKIESLIKEYEKRSIKSIFDMQIPVSSKKNKQEIYSALEEKKQKEQKLVSQNPQNKSGKSDILKNNKEHEQKLLQNIQGQLSKSALTNKLELDLKYFRERTKSSLIRGQCEMLQQEFKVDSQSVVQGYAIQQQNTIQNQLSKNIKNNAFSDYGISQFGNQNYNLKNNQQSLNAYIKRGSNSLDIATNQQIYNPNQDFSILTHKSTKQAQQVQETNNSEQYKEEKDILDNFLKSIKKKQVKTIEYQSSQQQSPLKSDHRQCLIINPIQPETLVDQDQEKLEIQIQEGLKKDLNSQKICAIMPSSTKSKYKNKNKKWNFNQKTVGQENVNENSNEINNNGGWETKTNSNFDQLYSLF</sequence>
<feature type="region of interest" description="Disordered" evidence="1">
    <location>
        <begin position="361"/>
        <end position="382"/>
    </location>
</feature>
<feature type="compositionally biased region" description="Polar residues" evidence="1">
    <location>
        <begin position="259"/>
        <end position="274"/>
    </location>
</feature>
<dbReference type="HOGENOM" id="CLU_333322_0_0_1"/>
<feature type="compositionally biased region" description="Polar residues" evidence="1">
    <location>
        <begin position="28"/>
        <end position="40"/>
    </location>
</feature>